<dbReference type="Gramene" id="LPERR03G15120.1">
    <property type="protein sequence ID" value="LPERR03G15120.1"/>
    <property type="gene ID" value="LPERR03G15120"/>
</dbReference>
<proteinExistence type="predicted"/>
<dbReference type="HOGENOM" id="CLU_2375872_0_0_1"/>
<reference evidence="1 2" key="1">
    <citation type="submission" date="2012-08" db="EMBL/GenBank/DDBJ databases">
        <title>Oryza genome evolution.</title>
        <authorList>
            <person name="Wing R.A."/>
        </authorList>
    </citation>
    <scope>NUCLEOTIDE SEQUENCE</scope>
</reference>
<sequence>MTIVAPARRWAWLRGSKAVAKVARSPHGLTSAAARCLAFYGVDDDAMTRAVHIFACSGSSRYGSNEFLLAFKENTVAHAFLKTNQSPAVHTFSFL</sequence>
<reference evidence="1" key="3">
    <citation type="submission" date="2015-04" db="UniProtKB">
        <authorList>
            <consortium name="EnsemblPlants"/>
        </authorList>
    </citation>
    <scope>IDENTIFICATION</scope>
</reference>
<accession>A0A0D9VU03</accession>
<keyword evidence="2" id="KW-1185">Reference proteome</keyword>
<organism evidence="1 2">
    <name type="scientific">Leersia perrieri</name>
    <dbReference type="NCBI Taxonomy" id="77586"/>
    <lineage>
        <taxon>Eukaryota</taxon>
        <taxon>Viridiplantae</taxon>
        <taxon>Streptophyta</taxon>
        <taxon>Embryophyta</taxon>
        <taxon>Tracheophyta</taxon>
        <taxon>Spermatophyta</taxon>
        <taxon>Magnoliopsida</taxon>
        <taxon>Liliopsida</taxon>
        <taxon>Poales</taxon>
        <taxon>Poaceae</taxon>
        <taxon>BOP clade</taxon>
        <taxon>Oryzoideae</taxon>
        <taxon>Oryzeae</taxon>
        <taxon>Oryzinae</taxon>
        <taxon>Leersia</taxon>
    </lineage>
</organism>
<dbReference type="AlphaFoldDB" id="A0A0D9VU03"/>
<evidence type="ECO:0000313" key="2">
    <source>
        <dbReference type="Proteomes" id="UP000032180"/>
    </source>
</evidence>
<dbReference type="Proteomes" id="UP000032180">
    <property type="component" value="Chromosome 3"/>
</dbReference>
<evidence type="ECO:0000313" key="1">
    <source>
        <dbReference type="EnsemblPlants" id="LPERR03G15120.1"/>
    </source>
</evidence>
<name>A0A0D9VU03_9ORYZ</name>
<protein>
    <submittedName>
        <fullName evidence="1">Uncharacterized protein</fullName>
    </submittedName>
</protein>
<dbReference type="EnsemblPlants" id="LPERR03G15120.1">
    <property type="protein sequence ID" value="LPERR03G15120.1"/>
    <property type="gene ID" value="LPERR03G15120"/>
</dbReference>
<reference evidence="2" key="2">
    <citation type="submission" date="2013-12" db="EMBL/GenBank/DDBJ databases">
        <authorList>
            <person name="Yu Y."/>
            <person name="Lee S."/>
            <person name="de Baynast K."/>
            <person name="Wissotski M."/>
            <person name="Liu L."/>
            <person name="Talag J."/>
            <person name="Goicoechea J."/>
            <person name="Angelova A."/>
            <person name="Jetty R."/>
            <person name="Kudrna D."/>
            <person name="Golser W."/>
            <person name="Rivera L."/>
            <person name="Zhang J."/>
            <person name="Wing R."/>
        </authorList>
    </citation>
    <scope>NUCLEOTIDE SEQUENCE</scope>
</reference>